<evidence type="ECO:0000256" key="6">
    <source>
        <dbReference type="ARBA" id="ARBA00022741"/>
    </source>
</evidence>
<dbReference type="InterPro" id="IPR052038">
    <property type="entry name" value="Type-VII_TA_antitoxin"/>
</dbReference>
<dbReference type="PANTHER" id="PTHR33571">
    <property type="entry name" value="SSL8005 PROTEIN"/>
    <property type="match status" value="1"/>
</dbReference>
<keyword evidence="6" id="KW-0547">Nucleotide-binding</keyword>
<dbReference type="GO" id="GO:0046872">
    <property type="term" value="F:metal ion binding"/>
    <property type="evidence" value="ECO:0007669"/>
    <property type="project" value="UniProtKB-KW"/>
</dbReference>
<evidence type="ECO:0000256" key="2">
    <source>
        <dbReference type="ARBA" id="ARBA00022649"/>
    </source>
</evidence>
<dbReference type="InterPro" id="IPR001387">
    <property type="entry name" value="Cro/C1-type_HTH"/>
</dbReference>
<gene>
    <name evidence="11" type="ORF">G127AT_05270</name>
</gene>
<dbReference type="PANTHER" id="PTHR33571:SF14">
    <property type="entry name" value="PROTEIN ADENYLYLTRANSFERASE MJ0435-RELATED"/>
    <property type="match status" value="1"/>
</dbReference>
<dbReference type="AlphaFoldDB" id="A0A975FNY8"/>
<keyword evidence="12" id="KW-1185">Reference proteome</keyword>
<keyword evidence="3" id="KW-0808">Transferase</keyword>
<dbReference type="Gene3D" id="3.30.460.10">
    <property type="entry name" value="Beta Polymerase, domain 2"/>
    <property type="match status" value="1"/>
</dbReference>
<organism evidence="11 12">
    <name type="scientific">Agromyces archimandritae</name>
    <dbReference type="NCBI Taxonomy" id="2781962"/>
    <lineage>
        <taxon>Bacteria</taxon>
        <taxon>Bacillati</taxon>
        <taxon>Actinomycetota</taxon>
        <taxon>Actinomycetes</taxon>
        <taxon>Micrococcales</taxon>
        <taxon>Microbacteriaceae</taxon>
        <taxon>Agromyces</taxon>
    </lineage>
</organism>
<sequence length="165" mass="17462">MTVAAPSLIRTARLASHLTQVQLAERAGITQSVVSAYERGRRDPSLDTLQKLVAAAGQRLDVSLVPLRDAPSLGLVREHARELIDGIELRGGRNVRVFGSVARGEAGEDSDIDLLVDIDPSVSLFDLADMQTFAEGLLGYPVDVIPSSGLKDDAAPGIHAEAVAL</sequence>
<dbReference type="InterPro" id="IPR043519">
    <property type="entry name" value="NT_sf"/>
</dbReference>
<dbReference type="CDD" id="cd00093">
    <property type="entry name" value="HTH_XRE"/>
    <property type="match status" value="1"/>
</dbReference>
<keyword evidence="2" id="KW-1277">Toxin-antitoxin system</keyword>
<dbReference type="CDD" id="cd05403">
    <property type="entry name" value="NT_KNTase_like"/>
    <property type="match status" value="1"/>
</dbReference>
<evidence type="ECO:0000256" key="5">
    <source>
        <dbReference type="ARBA" id="ARBA00022723"/>
    </source>
</evidence>
<keyword evidence="4" id="KW-0548">Nucleotidyltransferase</keyword>
<evidence type="ECO:0000256" key="1">
    <source>
        <dbReference type="ARBA" id="ARBA00001946"/>
    </source>
</evidence>
<comment type="similarity">
    <text evidence="9">Belongs to the MntA antitoxin family.</text>
</comment>
<protein>
    <submittedName>
        <fullName evidence="11">XRE family transcriptional regulator</fullName>
    </submittedName>
</protein>
<evidence type="ECO:0000259" key="10">
    <source>
        <dbReference type="PROSITE" id="PS50943"/>
    </source>
</evidence>
<keyword evidence="8" id="KW-0460">Magnesium</keyword>
<evidence type="ECO:0000313" key="11">
    <source>
        <dbReference type="EMBL" id="QTX05619.1"/>
    </source>
</evidence>
<proteinExistence type="inferred from homology"/>
<evidence type="ECO:0000313" key="12">
    <source>
        <dbReference type="Proteomes" id="UP000671914"/>
    </source>
</evidence>
<dbReference type="Proteomes" id="UP000671914">
    <property type="component" value="Chromosome"/>
</dbReference>
<dbReference type="GO" id="GO:0003677">
    <property type="term" value="F:DNA binding"/>
    <property type="evidence" value="ECO:0007669"/>
    <property type="project" value="InterPro"/>
</dbReference>
<dbReference type="Pfam" id="PF01381">
    <property type="entry name" value="HTH_3"/>
    <property type="match status" value="1"/>
</dbReference>
<evidence type="ECO:0000256" key="7">
    <source>
        <dbReference type="ARBA" id="ARBA00022840"/>
    </source>
</evidence>
<dbReference type="SMART" id="SM00530">
    <property type="entry name" value="HTH_XRE"/>
    <property type="match status" value="1"/>
</dbReference>
<keyword evidence="5" id="KW-0479">Metal-binding</keyword>
<dbReference type="InterPro" id="IPR002934">
    <property type="entry name" value="Polymerase_NTP_transf_dom"/>
</dbReference>
<comment type="cofactor">
    <cofactor evidence="1">
        <name>Mg(2+)</name>
        <dbReference type="ChEBI" id="CHEBI:18420"/>
    </cofactor>
</comment>
<evidence type="ECO:0000256" key="4">
    <source>
        <dbReference type="ARBA" id="ARBA00022695"/>
    </source>
</evidence>
<dbReference type="InterPro" id="IPR010982">
    <property type="entry name" value="Lambda_DNA-bd_dom_sf"/>
</dbReference>
<dbReference type="GO" id="GO:0005524">
    <property type="term" value="F:ATP binding"/>
    <property type="evidence" value="ECO:0007669"/>
    <property type="project" value="UniProtKB-KW"/>
</dbReference>
<dbReference type="PROSITE" id="PS50943">
    <property type="entry name" value="HTH_CROC1"/>
    <property type="match status" value="1"/>
</dbReference>
<feature type="domain" description="HTH cro/C1-type" evidence="10">
    <location>
        <begin position="9"/>
        <end position="67"/>
    </location>
</feature>
<name>A0A975FNY8_9MICO</name>
<dbReference type="SUPFAM" id="SSF81301">
    <property type="entry name" value="Nucleotidyltransferase"/>
    <property type="match status" value="1"/>
</dbReference>
<accession>A0A975FNY8</accession>
<dbReference type="RefSeq" id="WP_210900773.1">
    <property type="nucleotide sequence ID" value="NZ_CP071696.1"/>
</dbReference>
<dbReference type="Gene3D" id="1.10.260.40">
    <property type="entry name" value="lambda repressor-like DNA-binding domains"/>
    <property type="match status" value="1"/>
</dbReference>
<dbReference type="KEGG" id="aarc:G127AT_05270"/>
<reference evidence="11" key="1">
    <citation type="submission" date="2021-03" db="EMBL/GenBank/DDBJ databases">
        <title>Agromyces archimandritus sp. nov., isolated from the cockroach Archimandrita tessellata.</title>
        <authorList>
            <person name="Guzman J."/>
            <person name="Ortuzar M."/>
            <person name="Poehlein A."/>
            <person name="Daniel R."/>
            <person name="Trujillo M."/>
            <person name="Vilcinskas A."/>
        </authorList>
    </citation>
    <scope>NUCLEOTIDE SEQUENCE</scope>
    <source>
        <strain evidence="11">G127AT</strain>
    </source>
</reference>
<evidence type="ECO:0000256" key="3">
    <source>
        <dbReference type="ARBA" id="ARBA00022679"/>
    </source>
</evidence>
<keyword evidence="7" id="KW-0067">ATP-binding</keyword>
<evidence type="ECO:0000256" key="9">
    <source>
        <dbReference type="ARBA" id="ARBA00038276"/>
    </source>
</evidence>
<evidence type="ECO:0000256" key="8">
    <source>
        <dbReference type="ARBA" id="ARBA00022842"/>
    </source>
</evidence>
<dbReference type="Pfam" id="PF01909">
    <property type="entry name" value="NTP_transf_2"/>
    <property type="match status" value="1"/>
</dbReference>
<dbReference type="EMBL" id="CP071696">
    <property type="protein sequence ID" value="QTX05619.1"/>
    <property type="molecule type" value="Genomic_DNA"/>
</dbReference>
<dbReference type="GO" id="GO:0016779">
    <property type="term" value="F:nucleotidyltransferase activity"/>
    <property type="evidence" value="ECO:0007669"/>
    <property type="project" value="UniProtKB-KW"/>
</dbReference>
<dbReference type="SUPFAM" id="SSF47413">
    <property type="entry name" value="lambda repressor-like DNA-binding domains"/>
    <property type="match status" value="1"/>
</dbReference>